<sequence>MTMLIYLHMVMKSGRANAMMTVVTMIINFATDIHHIIITITIIIITITITIITMDLVMATQGIIMRMIGKKIHAVAAQGMEAMGEEVVEMEMEMETGMTTVVHPQEEVAVRETEVETRQKGVPDMGAMVEEAITEEAITEDALI</sequence>
<keyword evidence="1" id="KW-0812">Transmembrane</keyword>
<accession>A0A0F7VBG8</accession>
<dbReference type="AlphaFoldDB" id="A0A0F7VBG8"/>
<evidence type="ECO:0000313" key="3">
    <source>
        <dbReference type="Proteomes" id="UP000042958"/>
    </source>
</evidence>
<evidence type="ECO:0000256" key="1">
    <source>
        <dbReference type="SAM" id="Phobius"/>
    </source>
</evidence>
<gene>
    <name evidence="2" type="ORF">PMG11_03969</name>
</gene>
<evidence type="ECO:0000313" key="2">
    <source>
        <dbReference type="EMBL" id="CEO59288.1"/>
    </source>
</evidence>
<protein>
    <submittedName>
        <fullName evidence="2">Uncharacterized protein</fullName>
    </submittedName>
</protein>
<proteinExistence type="predicted"/>
<keyword evidence="3" id="KW-1185">Reference proteome</keyword>
<dbReference type="Proteomes" id="UP000042958">
    <property type="component" value="Unassembled WGS sequence"/>
</dbReference>
<name>A0A0F7VBG8_PENBI</name>
<reference evidence="3" key="1">
    <citation type="journal article" date="2015" name="Genome Announc.">
        <title>Draft genome sequence of the fungus Penicillium brasilianum MG11.</title>
        <authorList>
            <person name="Horn F."/>
            <person name="Linde J."/>
            <person name="Mattern D.J."/>
            <person name="Walther G."/>
            <person name="Guthke R."/>
            <person name="Brakhage A.A."/>
            <person name="Valiante V."/>
        </authorList>
    </citation>
    <scope>NUCLEOTIDE SEQUENCE [LARGE SCALE GENOMIC DNA]</scope>
    <source>
        <strain evidence="3">MG11</strain>
    </source>
</reference>
<organism evidence="2 3">
    <name type="scientific">Penicillium brasilianum</name>
    <dbReference type="NCBI Taxonomy" id="104259"/>
    <lineage>
        <taxon>Eukaryota</taxon>
        <taxon>Fungi</taxon>
        <taxon>Dikarya</taxon>
        <taxon>Ascomycota</taxon>
        <taxon>Pezizomycotina</taxon>
        <taxon>Eurotiomycetes</taxon>
        <taxon>Eurotiomycetidae</taxon>
        <taxon>Eurotiales</taxon>
        <taxon>Aspergillaceae</taxon>
        <taxon>Penicillium</taxon>
    </lineage>
</organism>
<keyword evidence="1" id="KW-1133">Transmembrane helix</keyword>
<feature type="transmembrane region" description="Helical" evidence="1">
    <location>
        <begin position="36"/>
        <end position="57"/>
    </location>
</feature>
<feature type="transmembrane region" description="Helical" evidence="1">
    <location>
        <begin position="12"/>
        <end position="30"/>
    </location>
</feature>
<keyword evidence="1" id="KW-0472">Membrane</keyword>
<dbReference type="EMBL" id="CDHK01000003">
    <property type="protein sequence ID" value="CEO59288.1"/>
    <property type="molecule type" value="Genomic_DNA"/>
</dbReference>